<reference evidence="1 2" key="2">
    <citation type="submission" date="2019-09" db="EMBL/GenBank/DDBJ databases">
        <authorList>
            <person name="Jin C."/>
        </authorList>
    </citation>
    <scope>NUCLEOTIDE SEQUENCE [LARGE SCALE GENOMIC DNA]</scope>
    <source>
        <strain evidence="1 2">BN140002</strain>
    </source>
</reference>
<dbReference type="AlphaFoldDB" id="A0A5B2V9Z2"/>
<evidence type="ECO:0000313" key="1">
    <source>
        <dbReference type="EMBL" id="KAA2235212.1"/>
    </source>
</evidence>
<name>A0A5B2V9Z2_9HYPH</name>
<dbReference type="Proteomes" id="UP000323142">
    <property type="component" value="Unassembled WGS sequence"/>
</dbReference>
<dbReference type="EMBL" id="VUOA01000037">
    <property type="protein sequence ID" value="KAA2235212.1"/>
    <property type="molecule type" value="Genomic_DNA"/>
</dbReference>
<proteinExistence type="predicted"/>
<sequence>MGVMQGFDHVLNWKLKQGSHPFPGKDGGTCINEAALVAEGFEYRPIRQAEDMPDCFSRPICRFAMLLNDQACDSDRQRLLPFVTRLACADGPEVERARAAYINRHMRTDFGEFPFDRGLKVLEGALAIGRQANSAEIGEVKSRMEAVQAKATTPTSVPESPLLAKIKSWFGAKDAEPVA</sequence>
<protein>
    <submittedName>
        <fullName evidence="1">Uncharacterized protein</fullName>
    </submittedName>
</protein>
<reference evidence="1 2" key="1">
    <citation type="submission" date="2019-09" db="EMBL/GenBank/DDBJ databases">
        <title>Salinarimonas rosea gen. nov., sp. nov., a new member of the a-2 subgroup of the Proteobacteria.</title>
        <authorList>
            <person name="Liu J."/>
        </authorList>
    </citation>
    <scope>NUCLEOTIDE SEQUENCE [LARGE SCALE GENOMIC DNA]</scope>
    <source>
        <strain evidence="1 2">BN140002</strain>
    </source>
</reference>
<dbReference type="OrthoDB" id="8017546at2"/>
<evidence type="ECO:0000313" key="2">
    <source>
        <dbReference type="Proteomes" id="UP000323142"/>
    </source>
</evidence>
<gene>
    <name evidence="1" type="ORF">F0L46_20935</name>
</gene>
<keyword evidence="2" id="KW-1185">Reference proteome</keyword>
<organism evidence="1 2">
    <name type="scientific">Salinarimonas soli</name>
    <dbReference type="NCBI Taxonomy" id="1638099"/>
    <lineage>
        <taxon>Bacteria</taxon>
        <taxon>Pseudomonadati</taxon>
        <taxon>Pseudomonadota</taxon>
        <taxon>Alphaproteobacteria</taxon>
        <taxon>Hyphomicrobiales</taxon>
        <taxon>Salinarimonadaceae</taxon>
        <taxon>Salinarimonas</taxon>
    </lineage>
</organism>
<accession>A0A5B2V9Z2</accession>
<comment type="caution">
    <text evidence="1">The sequence shown here is derived from an EMBL/GenBank/DDBJ whole genome shotgun (WGS) entry which is preliminary data.</text>
</comment>